<dbReference type="PROSITE" id="PS50822">
    <property type="entry name" value="PIWI"/>
    <property type="match status" value="1"/>
</dbReference>
<keyword evidence="3" id="KW-1185">Reference proteome</keyword>
<dbReference type="AlphaFoldDB" id="A0A9W8HAQ1"/>
<feature type="domain" description="Piwi" evidence="1">
    <location>
        <begin position="447"/>
        <end position="739"/>
    </location>
</feature>
<accession>A0A9W8HAQ1</accession>
<evidence type="ECO:0000259" key="1">
    <source>
        <dbReference type="PROSITE" id="PS50822"/>
    </source>
</evidence>
<proteinExistence type="predicted"/>
<organism evidence="2 3">
    <name type="scientific">Coemansia javaensis</name>
    <dbReference type="NCBI Taxonomy" id="2761396"/>
    <lineage>
        <taxon>Eukaryota</taxon>
        <taxon>Fungi</taxon>
        <taxon>Fungi incertae sedis</taxon>
        <taxon>Zoopagomycota</taxon>
        <taxon>Kickxellomycotina</taxon>
        <taxon>Kickxellomycetes</taxon>
        <taxon>Kickxellales</taxon>
        <taxon>Kickxellaceae</taxon>
        <taxon>Coemansia</taxon>
    </lineage>
</organism>
<evidence type="ECO:0000313" key="2">
    <source>
        <dbReference type="EMBL" id="KAJ2782096.1"/>
    </source>
</evidence>
<dbReference type="OrthoDB" id="10252740at2759"/>
<name>A0A9W8HAQ1_9FUNG</name>
<dbReference type="SMART" id="SM00950">
    <property type="entry name" value="Piwi"/>
    <property type="match status" value="1"/>
</dbReference>
<dbReference type="InterPro" id="IPR012337">
    <property type="entry name" value="RNaseH-like_sf"/>
</dbReference>
<dbReference type="Gene3D" id="3.30.420.10">
    <property type="entry name" value="Ribonuclease H-like superfamily/Ribonuclease H"/>
    <property type="match status" value="1"/>
</dbReference>
<dbReference type="InterPro" id="IPR032473">
    <property type="entry name" value="Argonaute_Mid_dom"/>
</dbReference>
<dbReference type="InterPro" id="IPR036397">
    <property type="entry name" value="RNaseH_sf"/>
</dbReference>
<dbReference type="SUPFAM" id="SSF53098">
    <property type="entry name" value="Ribonuclease H-like"/>
    <property type="match status" value="1"/>
</dbReference>
<dbReference type="PANTHER" id="PTHR22891">
    <property type="entry name" value="EUKARYOTIC TRANSLATION INITIATION FACTOR 2C"/>
    <property type="match status" value="1"/>
</dbReference>
<dbReference type="InterPro" id="IPR003165">
    <property type="entry name" value="Piwi"/>
</dbReference>
<dbReference type="Gene3D" id="3.40.50.2300">
    <property type="match status" value="1"/>
</dbReference>
<dbReference type="GO" id="GO:0003676">
    <property type="term" value="F:nucleic acid binding"/>
    <property type="evidence" value="ECO:0007669"/>
    <property type="project" value="InterPro"/>
</dbReference>
<evidence type="ECO:0000313" key="3">
    <source>
        <dbReference type="Proteomes" id="UP001140217"/>
    </source>
</evidence>
<dbReference type="EMBL" id="JANBUL010000082">
    <property type="protein sequence ID" value="KAJ2782096.1"/>
    <property type="molecule type" value="Genomic_DNA"/>
</dbReference>
<dbReference type="Proteomes" id="UP001140217">
    <property type="component" value="Unassembled WGS sequence"/>
</dbReference>
<comment type="caution">
    <text evidence="2">The sequence shown here is derived from an EMBL/GenBank/DDBJ whole genome shotgun (WGS) entry which is preliminary data.</text>
</comment>
<reference evidence="2" key="1">
    <citation type="submission" date="2022-07" db="EMBL/GenBank/DDBJ databases">
        <title>Phylogenomic reconstructions and comparative analyses of Kickxellomycotina fungi.</title>
        <authorList>
            <person name="Reynolds N.K."/>
            <person name="Stajich J.E."/>
            <person name="Barry K."/>
            <person name="Grigoriev I.V."/>
            <person name="Crous P."/>
            <person name="Smith M.E."/>
        </authorList>
    </citation>
    <scope>NUCLEOTIDE SEQUENCE</scope>
    <source>
        <strain evidence="2">NBRC 105414</strain>
    </source>
</reference>
<dbReference type="Pfam" id="PF16487">
    <property type="entry name" value="ArgoMid"/>
    <property type="match status" value="1"/>
</dbReference>
<sequence length="783" mass="82925">MEVVTNFVPVELGSRRIHVYLVTVTNRDAQEGEEEEAEGRAQVREAAVRSSAVERALGGDSGRVVFDGREYAYAGTRVHSAWADGAFCADVDGGEAWPGRFRVELRVHRQYDTGAVQRLCAGGGGSEHISGLLFALDSIVRCELRPWLRDVGGRHLSPHGAVATDAGFDVWWEYRVAMHPAQGRLLLSVAARAVPVLAVPTLAALADAFFRGGARPGDDAAAWARLGECVRGLRVAVPGGASGRVTGLAPDRRAVIGGAAAPVDLAQCALDGRQVLGRIGGWQRRRLMEASALAPAQRLALLRHGAALVARACQGSGALRRLGIRAGPALATAPAERLAAPQLRLGAGAAADVAPETGLWELGGRHVRAGAEVRAWAVLVLAARQAMGEAQARAFAVRVAQAGSELGVRFVQAAPPLVYGSPQAVARAVEDACAAAQRAAGGARAQLLVCVLPAATAALYGELKRVALTRAGVHTQCVLLRNALGHRPRLLRGVLLKINAKLGGATAEALPAGLLDRTATMVLAADVTHSAEAGAMSVAAVVWSVDAAAQRFAGLVVQHPPRVEIIENMDAIVRHCLRVFYARTGRKPARILYYRDGVNDAQLAPLRAVEVAGIRRACRLVDPAYAPDLAVVVARKRHHSRFLLPEGANCPPGTLTAAAAAAGPHAAASFHLLAHRSVFGVSRPVYFLVLDAGGLAPELLRTLTYHLCYTYPLFTRPATMPAPLYYAHRLAARGRLQLSQRFDALPCFAAPADAKRARRNARAQPVPHLVPVHPDLADTMYFT</sequence>
<protein>
    <recommendedName>
        <fullName evidence="1">Piwi domain-containing protein</fullName>
    </recommendedName>
</protein>
<dbReference type="Pfam" id="PF02171">
    <property type="entry name" value="Piwi"/>
    <property type="match status" value="1"/>
</dbReference>
<gene>
    <name evidence="2" type="ORF">H4R18_002464</name>
</gene>